<dbReference type="InterPro" id="IPR003203">
    <property type="entry name" value="CobU/CobP"/>
</dbReference>
<dbReference type="GO" id="GO:0016301">
    <property type="term" value="F:kinase activity"/>
    <property type="evidence" value="ECO:0007669"/>
    <property type="project" value="UniProtKB-KW"/>
</dbReference>
<accession>A0ABV1HXP1</accession>
<evidence type="ECO:0000256" key="6">
    <source>
        <dbReference type="ARBA" id="ARBA00005159"/>
    </source>
</evidence>
<keyword evidence="19" id="KW-1185">Reference proteome</keyword>
<keyword evidence="14" id="KW-0067">ATP-binding</keyword>
<evidence type="ECO:0000256" key="5">
    <source>
        <dbReference type="ARBA" id="ARBA00004692"/>
    </source>
</evidence>
<evidence type="ECO:0000256" key="17">
    <source>
        <dbReference type="ARBA" id="ARBA00030571"/>
    </source>
</evidence>
<evidence type="ECO:0000256" key="3">
    <source>
        <dbReference type="ARBA" id="ARBA00001522"/>
    </source>
</evidence>
<keyword evidence="11" id="KW-0808">Transferase</keyword>
<gene>
    <name evidence="18" type="ORF">WMO62_01490</name>
</gene>
<evidence type="ECO:0000256" key="9">
    <source>
        <dbReference type="ARBA" id="ARBA00012523"/>
    </source>
</evidence>
<evidence type="ECO:0000256" key="10">
    <source>
        <dbReference type="ARBA" id="ARBA00022573"/>
    </source>
</evidence>
<dbReference type="PIRSF" id="PIRSF006135">
    <property type="entry name" value="CobU"/>
    <property type="match status" value="1"/>
</dbReference>
<evidence type="ECO:0000256" key="12">
    <source>
        <dbReference type="ARBA" id="ARBA00022741"/>
    </source>
</evidence>
<organism evidence="18 19">
    <name type="scientific">Hominiventricola aquisgranensis</name>
    <dbReference type="NCBI Taxonomy" id="3133164"/>
    <lineage>
        <taxon>Bacteria</taxon>
        <taxon>Bacillati</taxon>
        <taxon>Bacillota</taxon>
        <taxon>Clostridia</taxon>
        <taxon>Lachnospirales</taxon>
        <taxon>Lachnospiraceae</taxon>
        <taxon>Hominiventricola</taxon>
    </lineage>
</organism>
<comment type="pathway">
    <text evidence="6">Cofactor biosynthesis; adenosylcobalamin biosynthesis; adenosylcobalamin from cob(II)yrinate a,c-diamide: step 5/7.</text>
</comment>
<dbReference type="Gene3D" id="3.40.50.300">
    <property type="entry name" value="P-loop containing nucleotide triphosphate hydrolases"/>
    <property type="match status" value="1"/>
</dbReference>
<dbReference type="SUPFAM" id="SSF52540">
    <property type="entry name" value="P-loop containing nucleoside triphosphate hydrolases"/>
    <property type="match status" value="1"/>
</dbReference>
<dbReference type="RefSeq" id="WP_117497963.1">
    <property type="nucleotide sequence ID" value="NZ_JBBMFC010000002.1"/>
</dbReference>
<evidence type="ECO:0000256" key="2">
    <source>
        <dbReference type="ARBA" id="ARBA00000711"/>
    </source>
</evidence>
<keyword evidence="10" id="KW-0169">Cobalamin biosynthesis</keyword>
<keyword evidence="15" id="KW-0342">GTP-binding</keyword>
<keyword evidence="12" id="KW-0547">Nucleotide-binding</keyword>
<protein>
    <recommendedName>
        <fullName evidence="16">Adenosylcobinamide kinase</fullName>
        <ecNumber evidence="8">2.7.1.156</ecNumber>
        <ecNumber evidence="9">2.7.7.62</ecNumber>
    </recommendedName>
    <alternativeName>
        <fullName evidence="17">Adenosylcobinamide-phosphate guanylyltransferase</fullName>
    </alternativeName>
</protein>
<evidence type="ECO:0000256" key="7">
    <source>
        <dbReference type="ARBA" id="ARBA00007490"/>
    </source>
</evidence>
<reference evidence="18 19" key="1">
    <citation type="submission" date="2024-03" db="EMBL/GenBank/DDBJ databases">
        <title>Human intestinal bacterial collection.</title>
        <authorList>
            <person name="Pauvert C."/>
            <person name="Hitch T.C.A."/>
            <person name="Clavel T."/>
        </authorList>
    </citation>
    <scope>NUCLEOTIDE SEQUENCE [LARGE SCALE GENOMIC DNA]</scope>
    <source>
        <strain evidence="18 19">CLA-AA-H78B</strain>
    </source>
</reference>
<sequence>MLILVTGGSGSGKSAFAESVVMGLKTRPNLYIATMYPFDEECHRRIARHRLMRRDKGFETFECYTGLKDAKIPSSGTTLLECMSNLTANEMYQENGSGDACVQEILKGIHHVLSHTEHLVIVTNEIFSDGIEYDPETTRYQQYLGEMNCELAKLADVVVEVVYSIPLVKKGTLEGIVSL</sequence>
<comment type="catalytic activity">
    <reaction evidence="2">
        <text>adenosylcob(III)inamide phosphate + GTP + H(+) = adenosylcob(III)inamide-GDP + diphosphate</text>
        <dbReference type="Rhea" id="RHEA:22712"/>
        <dbReference type="ChEBI" id="CHEBI:15378"/>
        <dbReference type="ChEBI" id="CHEBI:33019"/>
        <dbReference type="ChEBI" id="CHEBI:37565"/>
        <dbReference type="ChEBI" id="CHEBI:58502"/>
        <dbReference type="ChEBI" id="CHEBI:60487"/>
        <dbReference type="EC" id="2.7.7.62"/>
    </reaction>
</comment>
<dbReference type="Proteomes" id="UP001470288">
    <property type="component" value="Unassembled WGS sequence"/>
</dbReference>
<evidence type="ECO:0000256" key="15">
    <source>
        <dbReference type="ARBA" id="ARBA00023134"/>
    </source>
</evidence>
<evidence type="ECO:0000256" key="14">
    <source>
        <dbReference type="ARBA" id="ARBA00022840"/>
    </source>
</evidence>
<comment type="similarity">
    <text evidence="7">Belongs to the CobU/CobP family.</text>
</comment>
<evidence type="ECO:0000256" key="11">
    <source>
        <dbReference type="ARBA" id="ARBA00022679"/>
    </source>
</evidence>
<comment type="function">
    <text evidence="4">Catalyzes ATP-dependent phosphorylation of adenosylcobinamide and addition of GMP to adenosylcobinamide phosphate.</text>
</comment>
<comment type="catalytic activity">
    <reaction evidence="3">
        <text>adenosylcob(III)inamide + GTP = adenosylcob(III)inamide phosphate + GDP + H(+)</text>
        <dbReference type="Rhea" id="RHEA:15765"/>
        <dbReference type="ChEBI" id="CHEBI:2480"/>
        <dbReference type="ChEBI" id="CHEBI:15378"/>
        <dbReference type="ChEBI" id="CHEBI:37565"/>
        <dbReference type="ChEBI" id="CHEBI:58189"/>
        <dbReference type="ChEBI" id="CHEBI:58502"/>
        <dbReference type="EC" id="2.7.1.156"/>
    </reaction>
</comment>
<evidence type="ECO:0000256" key="1">
    <source>
        <dbReference type="ARBA" id="ARBA00000312"/>
    </source>
</evidence>
<dbReference type="PANTHER" id="PTHR34848:SF1">
    <property type="entry name" value="BIFUNCTIONAL ADENOSYLCOBALAMIN BIOSYNTHESIS PROTEIN COBU"/>
    <property type="match status" value="1"/>
</dbReference>
<dbReference type="CDD" id="cd00544">
    <property type="entry name" value="CobU"/>
    <property type="match status" value="1"/>
</dbReference>
<evidence type="ECO:0000256" key="8">
    <source>
        <dbReference type="ARBA" id="ARBA00012016"/>
    </source>
</evidence>
<dbReference type="Pfam" id="PF02283">
    <property type="entry name" value="CobU"/>
    <property type="match status" value="1"/>
</dbReference>
<evidence type="ECO:0000313" key="19">
    <source>
        <dbReference type="Proteomes" id="UP001470288"/>
    </source>
</evidence>
<evidence type="ECO:0000256" key="13">
    <source>
        <dbReference type="ARBA" id="ARBA00022777"/>
    </source>
</evidence>
<evidence type="ECO:0000256" key="16">
    <source>
        <dbReference type="ARBA" id="ARBA00029570"/>
    </source>
</evidence>
<comment type="pathway">
    <text evidence="5">Cofactor biosynthesis; adenosylcobalamin biosynthesis; adenosylcobalamin from cob(II)yrinate a,c-diamide: step 6/7.</text>
</comment>
<name>A0ABV1HXP1_9FIRM</name>
<dbReference type="EMBL" id="JBBMFC010000002">
    <property type="protein sequence ID" value="MEQ2577511.1"/>
    <property type="molecule type" value="Genomic_DNA"/>
</dbReference>
<dbReference type="InterPro" id="IPR027417">
    <property type="entry name" value="P-loop_NTPase"/>
</dbReference>
<evidence type="ECO:0000256" key="4">
    <source>
        <dbReference type="ARBA" id="ARBA00003889"/>
    </source>
</evidence>
<keyword evidence="13 18" id="KW-0418">Kinase</keyword>
<comment type="catalytic activity">
    <reaction evidence="1">
        <text>adenosylcob(III)inamide + ATP = adenosylcob(III)inamide phosphate + ADP + H(+)</text>
        <dbReference type="Rhea" id="RHEA:15769"/>
        <dbReference type="ChEBI" id="CHEBI:2480"/>
        <dbReference type="ChEBI" id="CHEBI:15378"/>
        <dbReference type="ChEBI" id="CHEBI:30616"/>
        <dbReference type="ChEBI" id="CHEBI:58502"/>
        <dbReference type="ChEBI" id="CHEBI:456216"/>
        <dbReference type="EC" id="2.7.1.156"/>
    </reaction>
</comment>
<dbReference type="PANTHER" id="PTHR34848">
    <property type="match status" value="1"/>
</dbReference>
<dbReference type="EC" id="2.7.7.62" evidence="9"/>
<keyword evidence="18" id="KW-0548">Nucleotidyltransferase</keyword>
<proteinExistence type="inferred from homology"/>
<dbReference type="EC" id="2.7.1.156" evidence="8"/>
<comment type="caution">
    <text evidence="18">The sequence shown here is derived from an EMBL/GenBank/DDBJ whole genome shotgun (WGS) entry which is preliminary data.</text>
</comment>
<dbReference type="GO" id="GO:0016779">
    <property type="term" value="F:nucleotidyltransferase activity"/>
    <property type="evidence" value="ECO:0007669"/>
    <property type="project" value="UniProtKB-KW"/>
</dbReference>
<evidence type="ECO:0000313" key="18">
    <source>
        <dbReference type="EMBL" id="MEQ2577511.1"/>
    </source>
</evidence>